<reference evidence="2" key="1">
    <citation type="journal article" date="2020" name="Stud. Mycol.">
        <title>101 Dothideomycetes genomes: a test case for predicting lifestyles and emergence of pathogens.</title>
        <authorList>
            <person name="Haridas S."/>
            <person name="Albert R."/>
            <person name="Binder M."/>
            <person name="Bloem J."/>
            <person name="Labutti K."/>
            <person name="Salamov A."/>
            <person name="Andreopoulos B."/>
            <person name="Baker S."/>
            <person name="Barry K."/>
            <person name="Bills G."/>
            <person name="Bluhm B."/>
            <person name="Cannon C."/>
            <person name="Castanera R."/>
            <person name="Culley D."/>
            <person name="Daum C."/>
            <person name="Ezra D."/>
            <person name="Gonzalez J."/>
            <person name="Henrissat B."/>
            <person name="Kuo A."/>
            <person name="Liang C."/>
            <person name="Lipzen A."/>
            <person name="Lutzoni F."/>
            <person name="Magnuson J."/>
            <person name="Mondo S."/>
            <person name="Nolan M."/>
            <person name="Ohm R."/>
            <person name="Pangilinan J."/>
            <person name="Park H.-J."/>
            <person name="Ramirez L."/>
            <person name="Alfaro M."/>
            <person name="Sun H."/>
            <person name="Tritt A."/>
            <person name="Yoshinaga Y."/>
            <person name="Zwiers L.-H."/>
            <person name="Turgeon B."/>
            <person name="Goodwin S."/>
            <person name="Spatafora J."/>
            <person name="Crous P."/>
            <person name="Grigoriev I."/>
        </authorList>
    </citation>
    <scope>NUCLEOTIDE SEQUENCE</scope>
    <source>
        <strain evidence="2">CBS 109.77</strain>
    </source>
</reference>
<proteinExistence type="predicted"/>
<accession>A0A6A6X2H0</accession>
<keyword evidence="3" id="KW-1185">Reference proteome</keyword>
<sequence>MAQHLPRYNPRAPQFVPSSSLASRPIASKSQLHLLPGTQPSTQKPYPEPKKRDRFTLWLPAIPSMEMACIPQRAEQMAPTRRESSYTIRYCWICLEHYRFYLCCPDISHHHCRERCIKVYGSSSNKHLICEALRCAGYIAGSKVTLKDTPKRIEMPEPTPRSIEIEQPSHRSMMKHSTFEPTITHDPTGSLSAVEKPNPSLMSIYEPIWNPTAMKNAATSPVETESLNSNSTTAGTPTSNPTATKTSISNSTTTKESTPDPTVTGNSISGSPAAKEPSPKPPPRRIFSYAAVLKGAI</sequence>
<name>A0A6A6X2H0_9PLEO</name>
<dbReference type="AlphaFoldDB" id="A0A6A6X2H0"/>
<feature type="compositionally biased region" description="Low complexity" evidence="1">
    <location>
        <begin position="242"/>
        <end position="256"/>
    </location>
</feature>
<evidence type="ECO:0000313" key="3">
    <source>
        <dbReference type="Proteomes" id="UP000799757"/>
    </source>
</evidence>
<feature type="compositionally biased region" description="Polar residues" evidence="1">
    <location>
        <begin position="259"/>
        <end position="270"/>
    </location>
</feature>
<feature type="region of interest" description="Disordered" evidence="1">
    <location>
        <begin position="217"/>
        <end position="285"/>
    </location>
</feature>
<feature type="region of interest" description="Disordered" evidence="1">
    <location>
        <begin position="1"/>
        <end position="23"/>
    </location>
</feature>
<dbReference type="EMBL" id="MU002067">
    <property type="protein sequence ID" value="KAF2790552.1"/>
    <property type="molecule type" value="Genomic_DNA"/>
</dbReference>
<gene>
    <name evidence="2" type="ORF">K505DRAFT_340329</name>
</gene>
<evidence type="ECO:0000256" key="1">
    <source>
        <dbReference type="SAM" id="MobiDB-lite"/>
    </source>
</evidence>
<feature type="compositionally biased region" description="Polar residues" evidence="1">
    <location>
        <begin position="217"/>
        <end position="241"/>
    </location>
</feature>
<dbReference type="Proteomes" id="UP000799757">
    <property type="component" value="Unassembled WGS sequence"/>
</dbReference>
<organism evidence="2 3">
    <name type="scientific">Melanomma pulvis-pyrius CBS 109.77</name>
    <dbReference type="NCBI Taxonomy" id="1314802"/>
    <lineage>
        <taxon>Eukaryota</taxon>
        <taxon>Fungi</taxon>
        <taxon>Dikarya</taxon>
        <taxon>Ascomycota</taxon>
        <taxon>Pezizomycotina</taxon>
        <taxon>Dothideomycetes</taxon>
        <taxon>Pleosporomycetidae</taxon>
        <taxon>Pleosporales</taxon>
        <taxon>Melanommataceae</taxon>
        <taxon>Melanomma</taxon>
    </lineage>
</organism>
<evidence type="ECO:0000313" key="2">
    <source>
        <dbReference type="EMBL" id="KAF2790552.1"/>
    </source>
</evidence>
<feature type="region of interest" description="Disordered" evidence="1">
    <location>
        <begin position="31"/>
        <end position="50"/>
    </location>
</feature>
<protein>
    <submittedName>
        <fullName evidence="2">Uncharacterized protein</fullName>
    </submittedName>
</protein>